<dbReference type="Proteomes" id="UP001190700">
    <property type="component" value="Unassembled WGS sequence"/>
</dbReference>
<sequence length="618" mass="70507">MIELRSFTVWRSRISFTALWLFAIVDSTSLNHHRHHLLHSKRVLLEFSAEPRCDHSLSPVANTLLNHLPICDNENSVMWGKVIFLDFSCTSTTAEKNQSNLYWMHFHMRLHKKTVPCGGTKQTLRKLEALFNRENGCGWIGRLKMPNGAKSSSAEHEEPIQPVGLTVECITNFILEAHKRHRNPNATPHTHLSSAPLSEPSRSDEGQSRPVNIWNDSEAPDLLPCRQKAEREGCSFNVVVIKRYKLKSRISAQAHKKVPLLDELVCLAPHTEYGGPGLKGMDYREVGARDNWELFEKSNARKWLSSKQVAKRYNERCYKHWVEEMFIHGACKLGLPTERVYVPVDFKHESVRGADLAVMWHLDRAWSLIKSWRKRRVPKHFLILEVGLDKDRFQHISMHLDGFKGHSLTSDQNWRIPESGWGRDGMVASLQPWKADGTRVIIAVSAWSDMNNVTTEGDRKSFHEQYRKWAQQILASAGNRSVILVRKHGWQLQGQTAEWPEVKGVTVVYPQKPLRDLMQDDCWALVTDVSGAGVEALMLGIPVISAHKGSMFYTMSTHDIAAIHSPVMADRRPWAANIAHNQWTVEELMSGQALEFYLSALPDTPKQCGFAYNYSAYT</sequence>
<feature type="region of interest" description="Disordered" evidence="1">
    <location>
        <begin position="182"/>
        <end position="215"/>
    </location>
</feature>
<organism evidence="2 3">
    <name type="scientific">Cymbomonas tetramitiformis</name>
    <dbReference type="NCBI Taxonomy" id="36881"/>
    <lineage>
        <taxon>Eukaryota</taxon>
        <taxon>Viridiplantae</taxon>
        <taxon>Chlorophyta</taxon>
        <taxon>Pyramimonadophyceae</taxon>
        <taxon>Pyramimonadales</taxon>
        <taxon>Pyramimonadaceae</taxon>
        <taxon>Cymbomonas</taxon>
    </lineage>
</organism>
<name>A0AAE0GMZ6_9CHLO</name>
<reference evidence="2 3" key="1">
    <citation type="journal article" date="2015" name="Genome Biol. Evol.">
        <title>Comparative Genomics of a Bacterivorous Green Alga Reveals Evolutionary Causalities and Consequences of Phago-Mixotrophic Mode of Nutrition.</title>
        <authorList>
            <person name="Burns J.A."/>
            <person name="Paasch A."/>
            <person name="Narechania A."/>
            <person name="Kim E."/>
        </authorList>
    </citation>
    <scope>NUCLEOTIDE SEQUENCE [LARGE SCALE GENOMIC DNA]</scope>
    <source>
        <strain evidence="2 3">PLY_AMNH</strain>
    </source>
</reference>
<feature type="compositionally biased region" description="Polar residues" evidence="1">
    <location>
        <begin position="184"/>
        <end position="196"/>
    </location>
</feature>
<keyword evidence="3" id="KW-1185">Reference proteome</keyword>
<evidence type="ECO:0000256" key="1">
    <source>
        <dbReference type="SAM" id="MobiDB-lite"/>
    </source>
</evidence>
<gene>
    <name evidence="2" type="ORF">CYMTET_11800</name>
</gene>
<dbReference type="EMBL" id="LGRX02004429">
    <property type="protein sequence ID" value="KAK3280356.1"/>
    <property type="molecule type" value="Genomic_DNA"/>
</dbReference>
<protein>
    <submittedName>
        <fullName evidence="2">Uncharacterized protein</fullName>
    </submittedName>
</protein>
<dbReference type="AlphaFoldDB" id="A0AAE0GMZ6"/>
<comment type="caution">
    <text evidence="2">The sequence shown here is derived from an EMBL/GenBank/DDBJ whole genome shotgun (WGS) entry which is preliminary data.</text>
</comment>
<proteinExistence type="predicted"/>
<evidence type="ECO:0000313" key="3">
    <source>
        <dbReference type="Proteomes" id="UP001190700"/>
    </source>
</evidence>
<evidence type="ECO:0000313" key="2">
    <source>
        <dbReference type="EMBL" id="KAK3280356.1"/>
    </source>
</evidence>
<accession>A0AAE0GMZ6</accession>